<organism evidence="5 6">
    <name type="scientific">Hymenobacter fodinae</name>
    <dbReference type="NCBI Taxonomy" id="2510796"/>
    <lineage>
        <taxon>Bacteria</taxon>
        <taxon>Pseudomonadati</taxon>
        <taxon>Bacteroidota</taxon>
        <taxon>Cytophagia</taxon>
        <taxon>Cytophagales</taxon>
        <taxon>Hymenobacteraceae</taxon>
        <taxon>Hymenobacter</taxon>
    </lineage>
</organism>
<dbReference type="InterPro" id="IPR002641">
    <property type="entry name" value="PNPLA_dom"/>
</dbReference>
<dbReference type="SUPFAM" id="SSF52151">
    <property type="entry name" value="FabD/lysophospholipase-like"/>
    <property type="match status" value="1"/>
</dbReference>
<evidence type="ECO:0000313" key="5">
    <source>
        <dbReference type="EMBL" id="TGE03331.1"/>
    </source>
</evidence>
<feature type="active site" description="Nucleophile" evidence="3">
    <location>
        <position position="46"/>
    </location>
</feature>
<dbReference type="InterPro" id="IPR016035">
    <property type="entry name" value="Acyl_Trfase/lysoPLipase"/>
</dbReference>
<keyword evidence="3" id="KW-0378">Hydrolase</keyword>
<feature type="domain" description="PNPLA" evidence="4">
    <location>
        <begin position="8"/>
        <end position="194"/>
    </location>
</feature>
<evidence type="ECO:0000256" key="2">
    <source>
        <dbReference type="ARBA" id="ARBA00023098"/>
    </source>
</evidence>
<dbReference type="GO" id="GO:0004620">
    <property type="term" value="F:phospholipase activity"/>
    <property type="evidence" value="ECO:0007669"/>
    <property type="project" value="TreeGrafter"/>
</dbReference>
<proteinExistence type="inferred from homology"/>
<feature type="short sequence motif" description="GXSXG" evidence="3">
    <location>
        <begin position="44"/>
        <end position="48"/>
    </location>
</feature>
<keyword evidence="2 3" id="KW-0443">Lipid metabolism</keyword>
<dbReference type="PROSITE" id="PS51635">
    <property type="entry name" value="PNPLA"/>
    <property type="match status" value="1"/>
</dbReference>
<dbReference type="Pfam" id="PF01734">
    <property type="entry name" value="Patatin"/>
    <property type="match status" value="1"/>
</dbReference>
<dbReference type="RefSeq" id="WP_135437095.1">
    <property type="nucleotide sequence ID" value="NZ_SRLA01000009.1"/>
</dbReference>
<comment type="caution">
    <text evidence="5">The sequence shown here is derived from an EMBL/GenBank/DDBJ whole genome shotgun (WGS) entry which is preliminary data.</text>
</comment>
<dbReference type="Proteomes" id="UP000298337">
    <property type="component" value="Unassembled WGS sequence"/>
</dbReference>
<keyword evidence="6" id="KW-1185">Reference proteome</keyword>
<dbReference type="CDD" id="cd07199">
    <property type="entry name" value="Pat17_PNPLA8_PNPLA9_like"/>
    <property type="match status" value="1"/>
</dbReference>
<feature type="active site" description="Proton acceptor" evidence="3">
    <location>
        <position position="181"/>
    </location>
</feature>
<evidence type="ECO:0000256" key="3">
    <source>
        <dbReference type="PROSITE-ProRule" id="PRU01161"/>
    </source>
</evidence>
<comment type="similarity">
    <text evidence="1">Belongs to the patatin family.</text>
</comment>
<protein>
    <submittedName>
        <fullName evidence="5">Phospholipase</fullName>
    </submittedName>
</protein>
<dbReference type="GO" id="GO:0016042">
    <property type="term" value="P:lipid catabolic process"/>
    <property type="evidence" value="ECO:0007669"/>
    <property type="project" value="UniProtKB-UniRule"/>
</dbReference>
<dbReference type="Gene3D" id="3.40.1090.10">
    <property type="entry name" value="Cytosolic phospholipase A2 catalytic domain"/>
    <property type="match status" value="1"/>
</dbReference>
<dbReference type="PANTHER" id="PTHR32176:SF92">
    <property type="entry name" value="XYLOSE ISOMERASE"/>
    <property type="match status" value="1"/>
</dbReference>
<reference evidence="5 6" key="1">
    <citation type="submission" date="2019-04" db="EMBL/GenBank/DDBJ databases">
        <authorList>
            <person name="Feng G."/>
            <person name="Zhang J."/>
            <person name="Zhu H."/>
        </authorList>
    </citation>
    <scope>NUCLEOTIDE SEQUENCE [LARGE SCALE GENOMIC DNA]</scope>
    <source>
        <strain evidence="5 6">92R-1</strain>
    </source>
</reference>
<dbReference type="EMBL" id="SRLA01000009">
    <property type="protein sequence ID" value="TGE03331.1"/>
    <property type="molecule type" value="Genomic_DNA"/>
</dbReference>
<keyword evidence="3" id="KW-0442">Lipid degradation</keyword>
<feature type="short sequence motif" description="GXGXXG" evidence="3">
    <location>
        <begin position="12"/>
        <end position="17"/>
    </location>
</feature>
<gene>
    <name evidence="5" type="ORF">EU556_25790</name>
</gene>
<evidence type="ECO:0000259" key="4">
    <source>
        <dbReference type="PROSITE" id="PS51635"/>
    </source>
</evidence>
<dbReference type="GO" id="GO:0047372">
    <property type="term" value="F:monoacylglycerol lipase activity"/>
    <property type="evidence" value="ECO:0007669"/>
    <property type="project" value="TreeGrafter"/>
</dbReference>
<sequence length="346" mass="37920">MAETFKILSLDGGGIRGLYTAEVLRHFEEAFGGGIGEYFDMICGTSTGGLIALALAKGVPAAEMVSFYKEKGPSIFPSKKYFNKSRGFLKQVFGTGKYDNDPLEAALEEVLGETQMNESRNLLCIPSYNLTTGQPRIFKYPHQEGQNYATKYGSMIEAALATSAAPTYFPVKFLRNCYYTDGGVWANNPVLCGIQEALEYFVGEDKVLQGPNADIAFDSYSILSLGCLPEKNGWEHTGDTKDLNMSAAAWNIKLIDAMSDGQSFAAERLASKLIHMTKAPGQYVRIDGASHLSPAQRRNISLDNASAAAMQALEQVGNTVGDHYRTRAINEVRPFFSQKKNYKTAQ</sequence>
<dbReference type="PANTHER" id="PTHR32176">
    <property type="entry name" value="XYLOSE ISOMERASE"/>
    <property type="match status" value="1"/>
</dbReference>
<dbReference type="AlphaFoldDB" id="A0A4Z0NYA2"/>
<accession>A0A4Z0NYA2</accession>
<dbReference type="OrthoDB" id="9807112at2"/>
<evidence type="ECO:0000256" key="1">
    <source>
        <dbReference type="ARBA" id="ARBA00010240"/>
    </source>
</evidence>
<dbReference type="NCBIfam" id="NF041079">
    <property type="entry name" value="CBASS_lipase"/>
    <property type="match status" value="1"/>
</dbReference>
<evidence type="ECO:0000313" key="6">
    <source>
        <dbReference type="Proteomes" id="UP000298337"/>
    </source>
</evidence>
<name>A0A4Z0NYA2_9BACT</name>
<feature type="short sequence motif" description="DGA/G" evidence="3">
    <location>
        <begin position="181"/>
        <end position="183"/>
    </location>
</feature>